<dbReference type="InterPro" id="IPR001119">
    <property type="entry name" value="SLH_dom"/>
</dbReference>
<evidence type="ECO:0000313" key="4">
    <source>
        <dbReference type="Proteomes" id="UP000298324"/>
    </source>
</evidence>
<dbReference type="EC" id="3.2.1.8" evidence="3"/>
<protein>
    <submittedName>
        <fullName evidence="3">Endo-1,4-beta-xylanase A</fullName>
        <ecNumber evidence="3">3.2.1.8</ecNumber>
    </submittedName>
</protein>
<accession>A0A4Y7RGY1</accession>
<keyword evidence="3" id="KW-0326">Glycosidase</keyword>
<dbReference type="RefSeq" id="WP_190239775.1">
    <property type="nucleotide sequence ID" value="NZ_QFGA01000001.1"/>
</dbReference>
<gene>
    <name evidence="3" type="primary">xynA1_10</name>
    <name evidence="3" type="ORF">Psch_01574</name>
</gene>
<reference evidence="3 4" key="1">
    <citation type="journal article" date="2018" name="Environ. Microbiol.">
        <title>Novel energy conservation strategies and behaviour of Pelotomaculum schinkii driving syntrophic propionate catabolism.</title>
        <authorList>
            <person name="Hidalgo-Ahumada C.A.P."/>
            <person name="Nobu M.K."/>
            <person name="Narihiro T."/>
            <person name="Tamaki H."/>
            <person name="Liu W.T."/>
            <person name="Kamagata Y."/>
            <person name="Stams A.J.M."/>
            <person name="Imachi H."/>
            <person name="Sousa D.Z."/>
        </authorList>
    </citation>
    <scope>NUCLEOTIDE SEQUENCE [LARGE SCALE GENOMIC DNA]</scope>
    <source>
        <strain evidence="3 4">HH</strain>
    </source>
</reference>
<dbReference type="AlphaFoldDB" id="A0A4Y7RGY1"/>
<dbReference type="Pfam" id="PF00395">
    <property type="entry name" value="SLH"/>
    <property type="match status" value="3"/>
</dbReference>
<dbReference type="PANTHER" id="PTHR43308">
    <property type="entry name" value="OUTER MEMBRANE PROTEIN ALPHA-RELATED"/>
    <property type="match status" value="1"/>
</dbReference>
<comment type="caution">
    <text evidence="3">The sequence shown here is derived from an EMBL/GenBank/DDBJ whole genome shotgun (WGS) entry which is preliminary data.</text>
</comment>
<dbReference type="GO" id="GO:0045493">
    <property type="term" value="P:xylan catabolic process"/>
    <property type="evidence" value="ECO:0007669"/>
    <property type="project" value="UniProtKB-KW"/>
</dbReference>
<proteinExistence type="predicted"/>
<feature type="domain" description="SLH" evidence="2">
    <location>
        <begin position="850"/>
        <end position="912"/>
    </location>
</feature>
<keyword evidence="3" id="KW-0624">Polysaccharide degradation</keyword>
<evidence type="ECO:0000313" key="3">
    <source>
        <dbReference type="EMBL" id="TEB08019.1"/>
    </source>
</evidence>
<keyword evidence="4" id="KW-1185">Reference proteome</keyword>
<keyword evidence="3" id="KW-0119">Carbohydrate metabolism</keyword>
<dbReference type="InterPro" id="IPR026876">
    <property type="entry name" value="Fn3_assoc_repeat"/>
</dbReference>
<dbReference type="Proteomes" id="UP000298324">
    <property type="component" value="Unassembled WGS sequence"/>
</dbReference>
<evidence type="ECO:0000256" key="1">
    <source>
        <dbReference type="ARBA" id="ARBA00022737"/>
    </source>
</evidence>
<dbReference type="GO" id="GO:0031176">
    <property type="term" value="F:endo-1,4-beta-xylanase activity"/>
    <property type="evidence" value="ECO:0007669"/>
    <property type="project" value="UniProtKB-EC"/>
</dbReference>
<evidence type="ECO:0000259" key="2">
    <source>
        <dbReference type="PROSITE" id="PS51272"/>
    </source>
</evidence>
<keyword evidence="1" id="KW-0677">Repeat</keyword>
<dbReference type="SUPFAM" id="SSF56524">
    <property type="entry name" value="Oxidoreductase molybdopterin-binding domain"/>
    <property type="match status" value="1"/>
</dbReference>
<dbReference type="PROSITE" id="PS51272">
    <property type="entry name" value="SLH"/>
    <property type="match status" value="3"/>
</dbReference>
<keyword evidence="3" id="KW-0858">Xylan degradation</keyword>
<feature type="domain" description="SLH" evidence="2">
    <location>
        <begin position="779"/>
        <end position="842"/>
    </location>
</feature>
<dbReference type="Pfam" id="PF13287">
    <property type="entry name" value="Fn3_assoc"/>
    <property type="match status" value="1"/>
</dbReference>
<sequence length="912" mass="96512">MKLYQNQKKILCALMTLILALTMSGINIYPGYAGSSVQASLTSPKSRQVFQPGGSVEIAGTAQGISEVSIAVKNEQGVLVYTAQPEVEDGLFATSFTLDAGAAQGEYTISLSGLGLSVKKYKFIVSATETEVGLQSPSSGQRFKAGDVVEIAGTATNVSQLAITVRNSENGRVYIAQPSVVDGSFMTMFTLAADAVGGEYTIAITGAGLAAAQTSSFTVTGGGGGDDPTKPDAILFINGNGVSQKVSFTRAELEAMHQERVLYSTTSDMPQDKPVAAEGVLLQTLLNQAGTGGAKMITFQGSDGYTISFTADELLHTTRYRFPGQTEVEPIIALKRVEGSSDFGDMDATDTPVLCFGQRARTEQTLLGFVKRLKYITVSTSSPGQWAKPVAKIITPDSSKKVATQGGEVASGSEIYLETELKSNTYYTTDGSTPDLDSKIFNLHGCGPQQGQVDPIVVNTTTTVKAMAVGRGKRNSDVLALTFNVPGATPAPTGAAGVAAVAINEENIKKELIDLENGRKGEKLTLLAGVLEDIEKGEPGGRLAVNSTADVDEVIVEVPAAALQKAQEKGMLLGINSLTGNYTLPLEALNLDEIAAGLGVKPEELNMNIVISKATEDIKSELAAHVREGQQMLVEPVEFRIEITAPNGKKVEYKSFGGKYVERELTLGDNVNVNQATGALWNEAKSGFLPVPTRFETRDGKNIAVILNRTNSLYTVLQSAETFSDIQDNWAKADIELLASKMLIAGKGENIYEPDSNVTRAEFAALLVRALGLEEGVLKAGQFQDVAGTDWYAGSVAAAAAENIIKGYEGGLFKPDACITREEMTAMIARAARVAGKEDSLSAPEQEEQLARFNDRQEISSWAAADAALAVKAGIISGMPGGAFSPGSNADRAQSAAILKRFLIYVNFITAQ</sequence>
<dbReference type="InterPro" id="IPR036374">
    <property type="entry name" value="OxRdtase_Mopterin-bd_sf"/>
</dbReference>
<keyword evidence="3" id="KW-0378">Hydrolase</keyword>
<name>A0A4Y7RGY1_9FIRM</name>
<dbReference type="InterPro" id="IPR051465">
    <property type="entry name" value="Cell_Envelope_Struct_Comp"/>
</dbReference>
<dbReference type="EMBL" id="QFGA01000001">
    <property type="protein sequence ID" value="TEB08019.1"/>
    <property type="molecule type" value="Genomic_DNA"/>
</dbReference>
<feature type="domain" description="SLH" evidence="2">
    <location>
        <begin position="718"/>
        <end position="778"/>
    </location>
</feature>
<organism evidence="3 4">
    <name type="scientific">Pelotomaculum schinkii</name>
    <dbReference type="NCBI Taxonomy" id="78350"/>
    <lineage>
        <taxon>Bacteria</taxon>
        <taxon>Bacillati</taxon>
        <taxon>Bacillota</taxon>
        <taxon>Clostridia</taxon>
        <taxon>Eubacteriales</taxon>
        <taxon>Desulfotomaculaceae</taxon>
        <taxon>Pelotomaculum</taxon>
    </lineage>
</organism>
<dbReference type="PANTHER" id="PTHR43308:SF5">
    <property type="entry name" value="S-LAYER PROTEIN _ PEPTIDOGLYCAN ENDO-BETA-N-ACETYLGLUCOSAMINIDASE"/>
    <property type="match status" value="1"/>
</dbReference>